<reference evidence="3" key="1">
    <citation type="submission" date="2018-09" db="EMBL/GenBank/DDBJ databases">
        <authorList>
            <person name="Livingstone P.G."/>
            <person name="Whitworth D.E."/>
        </authorList>
    </citation>
    <scope>NUCLEOTIDE SEQUENCE [LARGE SCALE GENOMIC DNA]</scope>
    <source>
        <strain evidence="3">AB050A</strain>
    </source>
</reference>
<dbReference type="RefSeq" id="WP_120558297.1">
    <property type="nucleotide sequence ID" value="NZ_RAWK01000185.1"/>
</dbReference>
<evidence type="ECO:0000313" key="3">
    <source>
        <dbReference type="Proteomes" id="UP000267003"/>
    </source>
</evidence>
<feature type="transmembrane region" description="Helical" evidence="1">
    <location>
        <begin position="253"/>
        <end position="274"/>
    </location>
</feature>
<feature type="transmembrane region" description="Helical" evidence="1">
    <location>
        <begin position="166"/>
        <end position="195"/>
    </location>
</feature>
<feature type="transmembrane region" description="Helical" evidence="1">
    <location>
        <begin position="215"/>
        <end position="233"/>
    </location>
</feature>
<keyword evidence="1" id="KW-0812">Transmembrane</keyword>
<organism evidence="2 3">
    <name type="scientific">Corallococcus aberystwythensis</name>
    <dbReference type="NCBI Taxonomy" id="2316722"/>
    <lineage>
        <taxon>Bacteria</taxon>
        <taxon>Pseudomonadati</taxon>
        <taxon>Myxococcota</taxon>
        <taxon>Myxococcia</taxon>
        <taxon>Myxococcales</taxon>
        <taxon>Cystobacterineae</taxon>
        <taxon>Myxococcaceae</taxon>
        <taxon>Corallococcus</taxon>
    </lineage>
</organism>
<comment type="caution">
    <text evidence="2">The sequence shown here is derived from an EMBL/GenBank/DDBJ whole genome shotgun (WGS) entry which is preliminary data.</text>
</comment>
<protein>
    <submittedName>
        <fullName evidence="2">Uncharacterized protein</fullName>
    </submittedName>
</protein>
<feature type="transmembrane region" description="Helical" evidence="1">
    <location>
        <begin position="36"/>
        <end position="55"/>
    </location>
</feature>
<dbReference type="EMBL" id="RAWK01000185">
    <property type="protein sequence ID" value="RKH59559.1"/>
    <property type="molecule type" value="Genomic_DNA"/>
</dbReference>
<feature type="transmembrane region" description="Helical" evidence="1">
    <location>
        <begin position="126"/>
        <end position="146"/>
    </location>
</feature>
<evidence type="ECO:0000313" key="2">
    <source>
        <dbReference type="EMBL" id="RKH59559.1"/>
    </source>
</evidence>
<dbReference type="OrthoDB" id="5493434at2"/>
<keyword evidence="3" id="KW-1185">Reference proteome</keyword>
<sequence>MDIPASLLDFSLIQGSALHWRRFLARPRRVSRPVRILVLTLVGWLPLLALSLLQGDPAVSRAFLRDMGIHIEFLVSLPLIIAAERYVDLSLAAAVRQFAVSELVDAKDLATFEGIARRVIRLKHSATVEAGLLVASFAVSFMDLPHQASPVWLHSEPGGPHTLAGWWYLVVSMPLIRFLLLRWLWRGVLWAFLLFRVSQLPLALVPTHPDAAGGLGFLGTCQASFAFIVLAVASTLTAQRLARAPSTDFTNYALHLFAFALISLVVVFAPLAFFSRQLLIAKRRGDHSFSGVAAWHSRRFEQRWFHRELPAGQELLGAPEFSSLVDLGSSFTVARRMRWFPVDIRAALAVLSAAMAPMVPLLLADRRFLEVLLALGKSVL</sequence>
<proteinExistence type="predicted"/>
<dbReference type="Proteomes" id="UP000267003">
    <property type="component" value="Unassembled WGS sequence"/>
</dbReference>
<feature type="transmembrane region" description="Helical" evidence="1">
    <location>
        <begin position="67"/>
        <end position="87"/>
    </location>
</feature>
<name>A0A3A8PTE3_9BACT</name>
<accession>A0A3A8PTE3</accession>
<gene>
    <name evidence="2" type="ORF">D7W81_27120</name>
</gene>
<keyword evidence="1" id="KW-1133">Transmembrane helix</keyword>
<dbReference type="AlphaFoldDB" id="A0A3A8PTE3"/>
<keyword evidence="1" id="KW-0472">Membrane</keyword>
<feature type="transmembrane region" description="Helical" evidence="1">
    <location>
        <begin position="344"/>
        <end position="363"/>
    </location>
</feature>
<evidence type="ECO:0000256" key="1">
    <source>
        <dbReference type="SAM" id="Phobius"/>
    </source>
</evidence>